<gene>
    <name evidence="1" type="ORF">DWZ50_15490</name>
</gene>
<reference evidence="1 2" key="1">
    <citation type="submission" date="2018-08" db="EMBL/GenBank/DDBJ databases">
        <title>A genome reference for cultivated species of the human gut microbiota.</title>
        <authorList>
            <person name="Zou Y."/>
            <person name="Xue W."/>
            <person name="Luo G."/>
        </authorList>
    </citation>
    <scope>NUCLEOTIDE SEQUENCE [LARGE SCALE GENOMIC DNA]</scope>
    <source>
        <strain evidence="1 2">AF33-12</strain>
    </source>
</reference>
<dbReference type="EMBL" id="QRQE01000047">
    <property type="protein sequence ID" value="RHM71460.1"/>
    <property type="molecule type" value="Genomic_DNA"/>
</dbReference>
<evidence type="ECO:0000313" key="1">
    <source>
        <dbReference type="EMBL" id="RHM71460.1"/>
    </source>
</evidence>
<accession>A0A415S672</accession>
<sequence length="300" mass="34699">MYVEVKANTIVEAEKLLRNPLVNVVSVGDENCIHKLPTVEEIYEFYKKATMAGKKVKIIYPKVPNKYYDKSIIHLKKVSTLNVEITLNDYGMIFEAKTLKLKQGFTIGRNIAFTLLSSPWYGLLVKKENSLMKSALSASNMESTFKLQYLKSLGANSLEIEGLPEMWEQTNSIKNCEFSVYAHIDFCLVAYSRCCMSRKLHSYISCKECNCVYSAEITRKFVSVPVQDKNIEYVKGTHYISDEEVNKIYPILYFMGNALFRKNSVDYVDKERVERIIVNQVFYPSEAEMNFKIMNFVKER</sequence>
<organism evidence="1 2">
    <name type="scientific">Mediterraneibacter gnavus</name>
    <name type="common">Ruminococcus gnavus</name>
    <dbReference type="NCBI Taxonomy" id="33038"/>
    <lineage>
        <taxon>Bacteria</taxon>
        <taxon>Bacillati</taxon>
        <taxon>Bacillota</taxon>
        <taxon>Clostridia</taxon>
        <taxon>Lachnospirales</taxon>
        <taxon>Lachnospiraceae</taxon>
        <taxon>Mediterraneibacter</taxon>
    </lineage>
</organism>
<name>A0A415S672_MEDGN</name>
<proteinExistence type="predicted"/>
<comment type="caution">
    <text evidence="1">The sequence shown here is derived from an EMBL/GenBank/DDBJ whole genome shotgun (WGS) entry which is preliminary data.</text>
</comment>
<dbReference type="AlphaFoldDB" id="A0A415S672"/>
<protein>
    <recommendedName>
        <fullName evidence="3">Peptidase U32</fullName>
    </recommendedName>
</protein>
<dbReference type="RefSeq" id="WP_118445081.1">
    <property type="nucleotide sequence ID" value="NZ_QRQE01000047.1"/>
</dbReference>
<evidence type="ECO:0008006" key="3">
    <source>
        <dbReference type="Google" id="ProtNLM"/>
    </source>
</evidence>
<evidence type="ECO:0000313" key="2">
    <source>
        <dbReference type="Proteomes" id="UP000285610"/>
    </source>
</evidence>
<dbReference type="Proteomes" id="UP000285610">
    <property type="component" value="Unassembled WGS sequence"/>
</dbReference>